<dbReference type="Pfam" id="PF12722">
    <property type="entry name" value="Hid1"/>
    <property type="match status" value="2"/>
</dbReference>
<reference evidence="1" key="1">
    <citation type="submission" date="2012-09" db="EMBL/GenBank/DDBJ databases">
        <authorList>
            <person name="Martin A.A."/>
        </authorList>
    </citation>
    <scope>NUCLEOTIDE SEQUENCE</scope>
</reference>
<dbReference type="GO" id="GO:0005797">
    <property type="term" value="C:Golgi medial cisterna"/>
    <property type="evidence" value="ECO:0007669"/>
    <property type="project" value="TreeGrafter"/>
</dbReference>
<organism evidence="1 2">
    <name type="scientific">Angiostrongylus cantonensis</name>
    <name type="common">Rat lungworm</name>
    <dbReference type="NCBI Taxonomy" id="6313"/>
    <lineage>
        <taxon>Eukaryota</taxon>
        <taxon>Metazoa</taxon>
        <taxon>Ecdysozoa</taxon>
        <taxon>Nematoda</taxon>
        <taxon>Chromadorea</taxon>
        <taxon>Rhabditida</taxon>
        <taxon>Rhabditina</taxon>
        <taxon>Rhabditomorpha</taxon>
        <taxon>Strongyloidea</taxon>
        <taxon>Metastrongylidae</taxon>
        <taxon>Angiostrongylus</taxon>
    </lineage>
</organism>
<proteinExistence type="predicted"/>
<dbReference type="PANTHER" id="PTHR21575">
    <property type="entry name" value="PROTEIN HID1"/>
    <property type="match status" value="1"/>
</dbReference>
<evidence type="ECO:0000313" key="2">
    <source>
        <dbReference type="WBParaSite" id="ACAC_0000195601-mRNA-1"/>
    </source>
</evidence>
<dbReference type="InterPro" id="IPR026705">
    <property type="entry name" value="Hid-1/Ecm30"/>
</dbReference>
<dbReference type="GO" id="GO:0000138">
    <property type="term" value="C:Golgi trans cisterna"/>
    <property type="evidence" value="ECO:0007669"/>
    <property type="project" value="TreeGrafter"/>
</dbReference>
<sequence>MGSQGSKIDFRQAVIDLTSKKGKQDEAFWEQLWCQDSGQGVSDIFAMIPAEDVRKLREDYPKNLASLLYKTLEKIQHARDNPSTMSERKVINCVRLLIRLIPYMYEDAEWRGYFWSSIPTCASRYSLIVFMHLQLEFLLFGPSFQGKIDDLSSLETCELIWEAGVGFASRPASSAQFDQNRTEILKLLLTCLSEVIYAPITDENRLRWVAHFTSAENRHVLPLFTSLLNVVCAYDPVGIGLPYNYLLFNDSREPLVETALQVLIVCLDKDSQPKSDDTGYSDNYFINYLGRIHREEDFDFMLKGITRLLSNPLLSTYLPNSAKKINFHQELLVLLWKCCEYNQAFMFYVLKTSDVLEILVPILFYITESRNDPTRVGLVHMGVFLILLLSGERNFGVRLNKPYVARAAIDVQSFTGTHADLLIVVFHKLITTGNHRLQSLFDCLLTIIVNVSPYLKSLSMVAANKLLHLVEAFSTPWFLFSSPTNHHLVFFLLEVFNNIIQYQFDGNSNLIYTIIRKRQVFYQLANLPTDAASISKSLLGRKGKAREEIIDQLKSHTAPVPPETHSGIPKYFIDWVATEDWVEQWKSKLPLQTIMRLLQVLVPQVEKICIDKGLTDESEILKFLQHGTLVGLLPVPHPILIRKYQANAGTNHWFRTYMWGVIYLRRANR</sequence>
<dbReference type="PANTHER" id="PTHR21575:SF12">
    <property type="entry name" value="PROTEIN HID1"/>
    <property type="match status" value="1"/>
</dbReference>
<keyword evidence="1" id="KW-1185">Reference proteome</keyword>
<name>A0A158P750_ANGCA</name>
<dbReference type="AlphaFoldDB" id="A0A158P750"/>
<dbReference type="GO" id="GO:0016020">
    <property type="term" value="C:membrane"/>
    <property type="evidence" value="ECO:0007669"/>
    <property type="project" value="TreeGrafter"/>
</dbReference>
<dbReference type="STRING" id="6313.A0A158P750"/>
<dbReference type="Proteomes" id="UP000035642">
    <property type="component" value="Unassembled WGS sequence"/>
</dbReference>
<protein>
    <submittedName>
        <fullName evidence="2">Protein HID1</fullName>
    </submittedName>
</protein>
<reference evidence="2" key="2">
    <citation type="submission" date="2016-04" db="UniProtKB">
        <authorList>
            <consortium name="WormBaseParasite"/>
        </authorList>
    </citation>
    <scope>IDENTIFICATION</scope>
</reference>
<dbReference type="WBParaSite" id="ACAC_0000195601-mRNA-1">
    <property type="protein sequence ID" value="ACAC_0000195601-mRNA-1"/>
    <property type="gene ID" value="ACAC_0000195601"/>
</dbReference>
<evidence type="ECO:0000313" key="1">
    <source>
        <dbReference type="Proteomes" id="UP000035642"/>
    </source>
</evidence>
<accession>A0A158P750</accession>